<evidence type="ECO:0000256" key="4">
    <source>
        <dbReference type="ARBA" id="ARBA00022475"/>
    </source>
</evidence>
<keyword evidence="3" id="KW-0813">Transport</keyword>
<dbReference type="RefSeq" id="WP_078759575.1">
    <property type="nucleotide sequence ID" value="NZ_FUWS01000001.1"/>
</dbReference>
<evidence type="ECO:0000256" key="1">
    <source>
        <dbReference type="ARBA" id="ARBA00004651"/>
    </source>
</evidence>
<evidence type="ECO:0000313" key="9">
    <source>
        <dbReference type="EMBL" id="SJZ36647.1"/>
    </source>
</evidence>
<keyword evidence="7 8" id="KW-0472">Membrane</keyword>
<keyword evidence="6 8" id="KW-1133">Transmembrane helix</keyword>
<keyword evidence="5 8" id="KW-0812">Transmembrane</keyword>
<feature type="transmembrane region" description="Helical" evidence="8">
    <location>
        <begin position="75"/>
        <end position="92"/>
    </location>
</feature>
<dbReference type="AlphaFoldDB" id="A0A1T4K2Z1"/>
<dbReference type="GO" id="GO:0005886">
    <property type="term" value="C:plasma membrane"/>
    <property type="evidence" value="ECO:0007669"/>
    <property type="project" value="UniProtKB-SubCell"/>
</dbReference>
<comment type="similarity">
    <text evidence="2 8">Belongs to the 4-toluene sulfonate uptake permease (TSUP) (TC 2.A.102) family.</text>
</comment>
<organism evidence="9 10">
    <name type="scientific">Marinactinospora thermotolerans DSM 45154</name>
    <dbReference type="NCBI Taxonomy" id="1122192"/>
    <lineage>
        <taxon>Bacteria</taxon>
        <taxon>Bacillati</taxon>
        <taxon>Actinomycetota</taxon>
        <taxon>Actinomycetes</taxon>
        <taxon>Streptosporangiales</taxon>
        <taxon>Nocardiopsidaceae</taxon>
        <taxon>Marinactinospora</taxon>
    </lineage>
</organism>
<dbReference type="Pfam" id="PF01925">
    <property type="entry name" value="TauE"/>
    <property type="match status" value="1"/>
</dbReference>
<keyword evidence="10" id="KW-1185">Reference proteome</keyword>
<evidence type="ECO:0000256" key="3">
    <source>
        <dbReference type="ARBA" id="ARBA00022448"/>
    </source>
</evidence>
<dbReference type="InterPro" id="IPR002781">
    <property type="entry name" value="TM_pro_TauE-like"/>
</dbReference>
<dbReference type="PANTHER" id="PTHR30269">
    <property type="entry name" value="TRANSMEMBRANE PROTEIN YFCA"/>
    <property type="match status" value="1"/>
</dbReference>
<evidence type="ECO:0000256" key="8">
    <source>
        <dbReference type="RuleBase" id="RU363041"/>
    </source>
</evidence>
<evidence type="ECO:0000256" key="7">
    <source>
        <dbReference type="ARBA" id="ARBA00023136"/>
    </source>
</evidence>
<protein>
    <recommendedName>
        <fullName evidence="8">Probable membrane transporter protein</fullName>
    </recommendedName>
</protein>
<proteinExistence type="inferred from homology"/>
<evidence type="ECO:0000256" key="2">
    <source>
        <dbReference type="ARBA" id="ARBA00009142"/>
    </source>
</evidence>
<dbReference type="OrthoDB" id="3782574at2"/>
<dbReference type="InterPro" id="IPR052017">
    <property type="entry name" value="TSUP"/>
</dbReference>
<dbReference type="EMBL" id="FUWS01000001">
    <property type="protein sequence ID" value="SJZ36647.1"/>
    <property type="molecule type" value="Genomic_DNA"/>
</dbReference>
<evidence type="ECO:0000256" key="6">
    <source>
        <dbReference type="ARBA" id="ARBA00022989"/>
    </source>
</evidence>
<reference evidence="9 10" key="1">
    <citation type="submission" date="2017-02" db="EMBL/GenBank/DDBJ databases">
        <authorList>
            <person name="Peterson S.W."/>
        </authorList>
    </citation>
    <scope>NUCLEOTIDE SEQUENCE [LARGE SCALE GENOMIC DNA]</scope>
    <source>
        <strain evidence="9 10">DSM 45154</strain>
    </source>
</reference>
<gene>
    <name evidence="9" type="ORF">SAMN02745673_00128</name>
</gene>
<feature type="transmembrane region" description="Helical" evidence="8">
    <location>
        <begin position="129"/>
        <end position="162"/>
    </location>
</feature>
<dbReference type="PANTHER" id="PTHR30269:SF0">
    <property type="entry name" value="MEMBRANE TRANSPORTER PROTEIN YFCA-RELATED"/>
    <property type="match status" value="1"/>
</dbReference>
<feature type="transmembrane region" description="Helical" evidence="8">
    <location>
        <begin position="220"/>
        <end position="242"/>
    </location>
</feature>
<feature type="transmembrane region" description="Helical" evidence="8">
    <location>
        <begin position="98"/>
        <end position="117"/>
    </location>
</feature>
<evidence type="ECO:0000313" key="10">
    <source>
        <dbReference type="Proteomes" id="UP000190637"/>
    </source>
</evidence>
<feature type="transmembrane region" description="Helical" evidence="8">
    <location>
        <begin position="182"/>
        <end position="208"/>
    </location>
</feature>
<comment type="subcellular location">
    <subcellularLocation>
        <location evidence="1 8">Cell membrane</location>
        <topology evidence="1 8">Multi-pass membrane protein</topology>
    </subcellularLocation>
</comment>
<keyword evidence="4 8" id="KW-1003">Cell membrane</keyword>
<dbReference type="Proteomes" id="UP000190637">
    <property type="component" value="Unassembled WGS sequence"/>
</dbReference>
<feature type="transmembrane region" description="Helical" evidence="8">
    <location>
        <begin position="40"/>
        <end position="63"/>
    </location>
</feature>
<name>A0A1T4K2Z1_9ACTN</name>
<accession>A0A1T4K2Z1</accession>
<sequence>MLTVIALLGAGLLAGLVGSTAGLASLVSYPALLAVGLPPVAANVTNTVALVFSGVGSAAGSLPELTGQSHRVRRYALLAGLGGALGGALVLVSSPDAFARVVPFLVGGAALAVLLRPRVPERGRLNERGVVVALAVFAIGIYGGYFGAAAGVLLLALFLALFNDALARLNALKNVVLLAPNAVAAVAFALFGPVQWAAAAPLAVGFLIGGRIGPAVVRRLPAGPLRIAIGIAGLGLAVKLGWDAWA</sequence>
<evidence type="ECO:0000256" key="5">
    <source>
        <dbReference type="ARBA" id="ARBA00022692"/>
    </source>
</evidence>
<dbReference type="STRING" id="1122192.SAMN02745673_00128"/>